<dbReference type="EMBL" id="AP022612">
    <property type="protein sequence ID" value="BBZ34202.1"/>
    <property type="molecule type" value="Genomic_DNA"/>
</dbReference>
<dbReference type="Gene3D" id="3.40.50.1820">
    <property type="entry name" value="alpha/beta hydrolase"/>
    <property type="match status" value="1"/>
</dbReference>
<dbReference type="GO" id="GO:0003824">
    <property type="term" value="F:catalytic activity"/>
    <property type="evidence" value="ECO:0007669"/>
    <property type="project" value="UniProtKB-ARBA"/>
</dbReference>
<dbReference type="Pfam" id="PF12697">
    <property type="entry name" value="Abhydrolase_6"/>
    <property type="match status" value="1"/>
</dbReference>
<organism evidence="1 2">
    <name type="scientific">Mycolicibacterium confluentis</name>
    <dbReference type="NCBI Taxonomy" id="28047"/>
    <lineage>
        <taxon>Bacteria</taxon>
        <taxon>Bacillati</taxon>
        <taxon>Actinomycetota</taxon>
        <taxon>Actinomycetes</taxon>
        <taxon>Mycobacteriales</taxon>
        <taxon>Mycobacteriaceae</taxon>
        <taxon>Mycolicibacterium</taxon>
    </lineage>
</organism>
<name>A0A7I7XZF6_9MYCO</name>
<evidence type="ECO:0000313" key="1">
    <source>
        <dbReference type="EMBL" id="BBZ34202.1"/>
    </source>
</evidence>
<keyword evidence="2" id="KW-1185">Reference proteome</keyword>
<evidence type="ECO:0000313" key="2">
    <source>
        <dbReference type="Proteomes" id="UP000466931"/>
    </source>
</evidence>
<proteinExistence type="predicted"/>
<dbReference type="OrthoDB" id="9773549at2"/>
<dbReference type="AlphaFoldDB" id="A0A7I7XZF6"/>
<dbReference type="Proteomes" id="UP000466931">
    <property type="component" value="Chromosome"/>
</dbReference>
<reference evidence="1" key="1">
    <citation type="journal article" date="2019" name="Emerg. Microbes Infect.">
        <title>Comprehensive subspecies identification of 175 nontuberculous mycobacteria species based on 7547 genomic profiles.</title>
        <authorList>
            <person name="Matsumoto Y."/>
            <person name="Kinjo T."/>
            <person name="Motooka D."/>
            <person name="Nabeya D."/>
            <person name="Jung N."/>
            <person name="Uechi K."/>
            <person name="Horii T."/>
            <person name="Iida T."/>
            <person name="Fujita J."/>
            <person name="Nakamura S."/>
        </authorList>
    </citation>
    <scope>NUCLEOTIDE SEQUENCE [LARGE SCALE GENOMIC DNA]</scope>
    <source>
        <strain evidence="1">JCM 13671</strain>
    </source>
</reference>
<dbReference type="InterPro" id="IPR029058">
    <property type="entry name" value="AB_hydrolase_fold"/>
</dbReference>
<accession>A0A7I7XZF6</accession>
<gene>
    <name evidence="1" type="ORF">MCNF_28070</name>
</gene>
<sequence>MSTVVLVHGAWHGAWCWELLVPELERRGHRAIVVDLPCDDRDATLADYADVVAEAMNACSDGDTVVVGHSLAGHVLPLVAARRPVSRLVFLCAMVPDPGRSQAQQERDEDLMDPRYLSGLSRADGCTSWSDLDLAREMFYADCPDDVAAAAAVRLRPQSYGVVREVWTDPLPAVPSTYIVCTEDRMVYPSWSRQVAVERLGADLVELPGGHSPFLSRPEALAEVLDGLA</sequence>
<protein>
    <submittedName>
        <fullName evidence="1">Uncharacterized protein</fullName>
    </submittedName>
</protein>
<reference evidence="1" key="2">
    <citation type="submission" date="2020-02" db="EMBL/GenBank/DDBJ databases">
        <authorList>
            <person name="Matsumoto Y."/>
            <person name="Motooka D."/>
            <person name="Nakamura S."/>
        </authorList>
    </citation>
    <scope>NUCLEOTIDE SEQUENCE</scope>
    <source>
        <strain evidence="1">JCM 13671</strain>
    </source>
</reference>
<dbReference type="PANTHER" id="PTHR37017">
    <property type="entry name" value="AB HYDROLASE-1 DOMAIN-CONTAINING PROTEIN-RELATED"/>
    <property type="match status" value="1"/>
</dbReference>
<dbReference type="InterPro" id="IPR052897">
    <property type="entry name" value="Sec-Metab_Biosynth_Hydrolase"/>
</dbReference>
<dbReference type="RefSeq" id="WP_085152589.1">
    <property type="nucleotide sequence ID" value="NZ_AP022612.1"/>
</dbReference>
<dbReference type="PANTHER" id="PTHR37017:SF11">
    <property type="entry name" value="ESTERASE_LIPASE_THIOESTERASE DOMAIN-CONTAINING PROTEIN"/>
    <property type="match status" value="1"/>
</dbReference>
<dbReference type="InterPro" id="IPR000073">
    <property type="entry name" value="AB_hydrolase_1"/>
</dbReference>
<dbReference type="SUPFAM" id="SSF53474">
    <property type="entry name" value="alpha/beta-Hydrolases"/>
    <property type="match status" value="1"/>
</dbReference>